<sequence>MLLPIFFLFVSTIFVFNCVYAADGSENLEIVPNSADYNPNKLFVELQEMTNSVSDAGGKAAEERALAKGCQIIQKLHNDLKYKTVIEEHSEFARLLQSVAKVCNEAKKDNSMFNLELIKTFEKNGPPILAQQKLKEQQLLQKNAKKDFELFEISGLVAKLCLNVLPEGHWKSALKELLGEKVNLLPSDLLQFLISKMNEQIEEARHRRIRRAYGERCSTGFFLHIICWLRLKSEAFHDGKRLRRANGYDCPRPFFSLYK</sequence>
<protein>
    <submittedName>
        <fullName evidence="3">Uncharacterized protein</fullName>
    </submittedName>
</protein>
<accession>A0A914GTA0</accession>
<dbReference type="Proteomes" id="UP000887572">
    <property type="component" value="Unplaced"/>
</dbReference>
<organism evidence="2 3">
    <name type="scientific">Globodera rostochiensis</name>
    <name type="common">Golden nematode worm</name>
    <name type="synonym">Heterodera rostochiensis</name>
    <dbReference type="NCBI Taxonomy" id="31243"/>
    <lineage>
        <taxon>Eukaryota</taxon>
        <taxon>Metazoa</taxon>
        <taxon>Ecdysozoa</taxon>
        <taxon>Nematoda</taxon>
        <taxon>Chromadorea</taxon>
        <taxon>Rhabditida</taxon>
        <taxon>Tylenchina</taxon>
        <taxon>Tylenchomorpha</taxon>
        <taxon>Tylenchoidea</taxon>
        <taxon>Heteroderidae</taxon>
        <taxon>Heteroderinae</taxon>
        <taxon>Globodera</taxon>
    </lineage>
</organism>
<proteinExistence type="predicted"/>
<evidence type="ECO:0000313" key="2">
    <source>
        <dbReference type="Proteomes" id="UP000887572"/>
    </source>
</evidence>
<keyword evidence="2" id="KW-1185">Reference proteome</keyword>
<evidence type="ECO:0000256" key="1">
    <source>
        <dbReference type="SAM" id="SignalP"/>
    </source>
</evidence>
<keyword evidence="1" id="KW-0732">Signal</keyword>
<evidence type="ECO:0000313" key="3">
    <source>
        <dbReference type="WBParaSite" id="Gr19_v10_g10199.t1"/>
    </source>
</evidence>
<feature type="signal peptide" evidence="1">
    <location>
        <begin position="1"/>
        <end position="21"/>
    </location>
</feature>
<feature type="chain" id="PRO_5037986117" evidence="1">
    <location>
        <begin position="22"/>
        <end position="259"/>
    </location>
</feature>
<dbReference type="WBParaSite" id="Gr19_v10_g10199.t1">
    <property type="protein sequence ID" value="Gr19_v10_g10199.t1"/>
    <property type="gene ID" value="Gr19_v10_g10199"/>
</dbReference>
<dbReference type="AlphaFoldDB" id="A0A914GTA0"/>
<name>A0A914GTA0_GLORO</name>
<reference evidence="3" key="1">
    <citation type="submission" date="2022-11" db="UniProtKB">
        <authorList>
            <consortium name="WormBaseParasite"/>
        </authorList>
    </citation>
    <scope>IDENTIFICATION</scope>
</reference>